<reference evidence="4" key="1">
    <citation type="journal article" date="2019" name="Int. J. Syst. Evol. Microbiol.">
        <title>The Global Catalogue of Microorganisms (GCM) 10K type strain sequencing project: providing services to taxonomists for standard genome sequencing and annotation.</title>
        <authorList>
            <consortium name="The Broad Institute Genomics Platform"/>
            <consortium name="The Broad Institute Genome Sequencing Center for Infectious Disease"/>
            <person name="Wu L."/>
            <person name="Ma J."/>
        </authorList>
    </citation>
    <scope>NUCLEOTIDE SEQUENCE [LARGE SCALE GENOMIC DNA]</scope>
    <source>
        <strain evidence="4">CGMCC 1.18575</strain>
    </source>
</reference>
<protein>
    <submittedName>
        <fullName evidence="3">DUF4395 family protein</fullName>
    </submittedName>
</protein>
<dbReference type="Pfam" id="PF14340">
    <property type="entry name" value="DUF4395"/>
    <property type="match status" value="1"/>
</dbReference>
<feature type="domain" description="DUF4395" evidence="2">
    <location>
        <begin position="4"/>
        <end position="128"/>
    </location>
</feature>
<feature type="transmembrane region" description="Helical" evidence="1">
    <location>
        <begin position="104"/>
        <end position="127"/>
    </location>
</feature>
<keyword evidence="1" id="KW-0472">Membrane</keyword>
<proteinExistence type="predicted"/>
<dbReference type="PIRSF" id="PIRSF030042">
    <property type="entry name" value="UCP030042"/>
    <property type="match status" value="1"/>
</dbReference>
<organism evidence="3 4">
    <name type="scientific">Cohnella soli</name>
    <dbReference type="NCBI Taxonomy" id="425005"/>
    <lineage>
        <taxon>Bacteria</taxon>
        <taxon>Bacillati</taxon>
        <taxon>Bacillota</taxon>
        <taxon>Bacilli</taxon>
        <taxon>Bacillales</taxon>
        <taxon>Paenibacillaceae</taxon>
        <taxon>Cohnella</taxon>
    </lineage>
</organism>
<dbReference type="EMBL" id="JBHSMI010000005">
    <property type="protein sequence ID" value="MFC5401657.1"/>
    <property type="molecule type" value="Genomic_DNA"/>
</dbReference>
<dbReference type="RefSeq" id="WP_378129427.1">
    <property type="nucleotide sequence ID" value="NZ_JBHSMI010000005.1"/>
</dbReference>
<keyword evidence="1" id="KW-0812">Transmembrane</keyword>
<dbReference type="InterPro" id="IPR025508">
    <property type="entry name" value="DUF4395"/>
</dbReference>
<accession>A0ABW0HNM5</accession>
<evidence type="ECO:0000259" key="2">
    <source>
        <dbReference type="Pfam" id="PF14340"/>
    </source>
</evidence>
<gene>
    <name evidence="3" type="ORF">ACFPOF_02835</name>
</gene>
<evidence type="ECO:0000313" key="3">
    <source>
        <dbReference type="EMBL" id="MFC5401657.1"/>
    </source>
</evidence>
<feature type="transmembrane region" description="Helical" evidence="1">
    <location>
        <begin position="15"/>
        <end position="38"/>
    </location>
</feature>
<name>A0ABW0HNM5_9BACL</name>
<keyword evidence="4" id="KW-1185">Reference proteome</keyword>
<feature type="transmembrane region" description="Helical" evidence="1">
    <location>
        <begin position="78"/>
        <end position="98"/>
    </location>
</feature>
<keyword evidence="1" id="KW-1133">Transmembrane helix</keyword>
<comment type="caution">
    <text evidence="3">The sequence shown here is derived from an EMBL/GenBank/DDBJ whole genome shotgun (WGS) entry which is preliminary data.</text>
</comment>
<dbReference type="InterPro" id="IPR016942">
    <property type="entry name" value="UCP030042"/>
</dbReference>
<evidence type="ECO:0000313" key="4">
    <source>
        <dbReference type="Proteomes" id="UP001596113"/>
    </source>
</evidence>
<sequence length="137" mass="15208">MREVPMRYVKANQTGIVITVLLALLLDLPWLLAVLWAIQLIGIATDGKLNLFARIGKAVLKNPGQETQALELTRFNNLLAVLFLTLSLLSFVLGWQIAGYVFAAMLLLAASIALLGYCIGCTVYFWVKQIRAGRRIF</sequence>
<dbReference type="Proteomes" id="UP001596113">
    <property type="component" value="Unassembled WGS sequence"/>
</dbReference>
<evidence type="ECO:0000256" key="1">
    <source>
        <dbReference type="SAM" id="Phobius"/>
    </source>
</evidence>